<dbReference type="Pfam" id="PF06025">
    <property type="entry name" value="DUF913"/>
    <property type="match status" value="2"/>
</dbReference>
<reference evidence="3 4" key="1">
    <citation type="submission" date="2015-08" db="EMBL/GenBank/DDBJ databases">
        <title>Next Generation Sequencing and Analysis of the Genome of Puccinia sorghi L Schw, the Causal Agent of Maize Common Rust.</title>
        <authorList>
            <person name="Rochi L."/>
            <person name="Burguener G."/>
            <person name="Darino M."/>
            <person name="Turjanski A."/>
            <person name="Kreff E."/>
            <person name="Dieguez M.J."/>
            <person name="Sacco F."/>
        </authorList>
    </citation>
    <scope>NUCLEOTIDE SEQUENCE [LARGE SCALE GENOMIC DNA]</scope>
    <source>
        <strain evidence="3 4">RO10H11247</strain>
    </source>
</reference>
<evidence type="ECO:0000313" key="4">
    <source>
        <dbReference type="Proteomes" id="UP000037035"/>
    </source>
</evidence>
<evidence type="ECO:0000256" key="1">
    <source>
        <dbReference type="SAM" id="MobiDB-lite"/>
    </source>
</evidence>
<dbReference type="VEuPathDB" id="FungiDB:VP01_457g4"/>
<feature type="region of interest" description="Disordered" evidence="1">
    <location>
        <begin position="387"/>
        <end position="410"/>
    </location>
</feature>
<comment type="caution">
    <text evidence="3">The sequence shown here is derived from an EMBL/GenBank/DDBJ whole genome shotgun (WGS) entry which is preliminary data.</text>
</comment>
<gene>
    <name evidence="3" type="ORF">VP01_457g4</name>
</gene>
<protein>
    <recommendedName>
        <fullName evidence="2">DUF913 domain-containing protein</fullName>
    </recommendedName>
</protein>
<evidence type="ECO:0000313" key="3">
    <source>
        <dbReference type="EMBL" id="KNZ50135.1"/>
    </source>
</evidence>
<feature type="domain" description="DUF913" evidence="2">
    <location>
        <begin position="574"/>
        <end position="607"/>
    </location>
</feature>
<dbReference type="AlphaFoldDB" id="A0A0L6UQM0"/>
<keyword evidence="4" id="KW-1185">Reference proteome</keyword>
<sequence length="612" mass="66956">MRMICEAVGNPVLGLDQHYASHPDNLLETVAPRSRSICTARDSSSPIFNVPPTRSWSSQIPIASSSSLSAVFTTSGPRQAGLLPLVRAASLSTCLNPRADIHRRHRVLFECFKGAIFLHQGRSLLVLHLNHPRCFVSVRNTLVHYLTQPIFHTTLLPLQVLCHSPILPDSSNFVSMGKIQKNGRDHSIKEISDKIKASITTTTSTHGLSPPAFLPCPQLSCSFRSPASSSLSAPAQYNLVPKLSLSNFQDPATASPNSSLCTVSDTTPLAHLPANYTRKFKDHNSNPTHFETKASGEFSHWDRPSIQPADTTSVIELTPAQQAPSPSTVLTTQLPALQTAAEKSSLSFKRPICMICKKKDLLAPLVMDPNPLSIRLNFSPLSPGLLRPSKLPKTRSLSDQSKPSASGQSMLPGKGTLFLVHRKQAEFSANICGPDYPNGCLQLSIYAGSLLVGSDIVPVLVDICKNSHPNLIADDLEVFVNRIKEEVDNAITEHPININLSFKPSELLIGMFSASAGLLRALFCLIQRLLTSARMLESVYNLTETQLPLSIKLIIRNKAVFDSWSVTPKDTLELHTRILQDRDHASVVGSTIDELIRHQPLMKKTCSTKGLR</sequence>
<dbReference type="STRING" id="27349.A0A0L6UQM0"/>
<organism evidence="3 4">
    <name type="scientific">Puccinia sorghi</name>
    <dbReference type="NCBI Taxonomy" id="27349"/>
    <lineage>
        <taxon>Eukaryota</taxon>
        <taxon>Fungi</taxon>
        <taxon>Dikarya</taxon>
        <taxon>Basidiomycota</taxon>
        <taxon>Pucciniomycotina</taxon>
        <taxon>Pucciniomycetes</taxon>
        <taxon>Pucciniales</taxon>
        <taxon>Pucciniaceae</taxon>
        <taxon>Puccinia</taxon>
    </lineage>
</organism>
<dbReference type="EMBL" id="LAVV01009701">
    <property type="protein sequence ID" value="KNZ50135.1"/>
    <property type="molecule type" value="Genomic_DNA"/>
</dbReference>
<dbReference type="Proteomes" id="UP000037035">
    <property type="component" value="Unassembled WGS sequence"/>
</dbReference>
<dbReference type="OrthoDB" id="18781at2759"/>
<accession>A0A0L6UQM0</accession>
<evidence type="ECO:0000259" key="2">
    <source>
        <dbReference type="Pfam" id="PF06025"/>
    </source>
</evidence>
<proteinExistence type="predicted"/>
<dbReference type="InterPro" id="IPR010314">
    <property type="entry name" value="E3_Ub_ligase_DUF913"/>
</dbReference>
<feature type="domain" description="DUF913" evidence="2">
    <location>
        <begin position="473"/>
        <end position="561"/>
    </location>
</feature>
<name>A0A0L6UQM0_9BASI</name>
<feature type="compositionally biased region" description="Polar residues" evidence="1">
    <location>
        <begin position="395"/>
        <end position="409"/>
    </location>
</feature>